<evidence type="ECO:0000256" key="10">
    <source>
        <dbReference type="ARBA" id="ARBA00048540"/>
    </source>
</evidence>
<evidence type="ECO:0000256" key="6">
    <source>
        <dbReference type="ARBA" id="ARBA00022723"/>
    </source>
</evidence>
<dbReference type="InterPro" id="IPR024932">
    <property type="entry name" value="ApbE"/>
</dbReference>
<accession>A0ABY7JPR8</accession>
<keyword evidence="5 11" id="KW-0808">Transferase</keyword>
<sequence>MKKKLTIILALLLLFFAGLYIIKEDPFTKKGTFSKTNYYLDTVNTVTIIDVKEKDQAKILSDVDNTIRDIHNEMSLQQSSSNINKLNDKAGIEPVKVSNDIYNIIDKSIKYSKLTDGTFSTAVGPLTLLWGIGGESPKVPTKEEIDKVLPLLNYNDIVLNEKEHTIFLKKKSMKIDLGGIAKGYCADKLARQLKSKGVKNAIINLGGNIYVYGKNQKDKNFTVGIQDPSASNQEVMGQVTLTNKSVVTSGIYERYIEKDGKIYHHMLDPKTGYPFENNLSSVTIISDNSVDGDSLSTSTYGLGLEKGMNFINSLDGVDAIFITKDKKVYVTKNIKNILKITKKNYHLAN</sequence>
<dbReference type="EC" id="2.7.1.180" evidence="2 11"/>
<name>A0ABY7JPR8_9FIRM</name>
<dbReference type="GO" id="GO:0016740">
    <property type="term" value="F:transferase activity"/>
    <property type="evidence" value="ECO:0007669"/>
    <property type="project" value="UniProtKB-KW"/>
</dbReference>
<evidence type="ECO:0000256" key="5">
    <source>
        <dbReference type="ARBA" id="ARBA00022679"/>
    </source>
</evidence>
<comment type="similarity">
    <text evidence="11">Belongs to the ApbE family.</text>
</comment>
<dbReference type="RefSeq" id="WP_269310675.1">
    <property type="nucleotide sequence ID" value="NZ_CP114052.1"/>
</dbReference>
<reference evidence="12" key="1">
    <citation type="submission" date="2022-12" db="EMBL/GenBank/DDBJ databases">
        <title>Peptostreptococcus.</title>
        <authorList>
            <person name="Lee S.H."/>
        </authorList>
    </citation>
    <scope>NUCLEOTIDE SEQUENCE</scope>
    <source>
        <strain evidence="12">CBA3647</strain>
    </source>
</reference>
<dbReference type="PIRSF" id="PIRSF006268">
    <property type="entry name" value="ApbE"/>
    <property type="match status" value="1"/>
</dbReference>
<dbReference type="Gene3D" id="3.10.520.10">
    <property type="entry name" value="ApbE-like domains"/>
    <property type="match status" value="1"/>
</dbReference>
<evidence type="ECO:0000256" key="11">
    <source>
        <dbReference type="PIRNR" id="PIRNR006268"/>
    </source>
</evidence>
<dbReference type="PANTHER" id="PTHR30040:SF2">
    <property type="entry name" value="FAD:PROTEIN FMN TRANSFERASE"/>
    <property type="match status" value="1"/>
</dbReference>
<evidence type="ECO:0000256" key="1">
    <source>
        <dbReference type="ARBA" id="ARBA00001946"/>
    </source>
</evidence>
<evidence type="ECO:0000256" key="9">
    <source>
        <dbReference type="ARBA" id="ARBA00031306"/>
    </source>
</evidence>
<evidence type="ECO:0000256" key="8">
    <source>
        <dbReference type="ARBA" id="ARBA00022842"/>
    </source>
</evidence>
<keyword evidence="7 11" id="KW-0274">FAD</keyword>
<evidence type="ECO:0000256" key="4">
    <source>
        <dbReference type="ARBA" id="ARBA00022630"/>
    </source>
</evidence>
<evidence type="ECO:0000256" key="3">
    <source>
        <dbReference type="ARBA" id="ARBA00016337"/>
    </source>
</evidence>
<gene>
    <name evidence="12" type="ORF">O0R46_05250</name>
</gene>
<protein>
    <recommendedName>
        <fullName evidence="3 11">FAD:protein FMN transferase</fullName>
        <ecNumber evidence="2 11">2.7.1.180</ecNumber>
    </recommendedName>
    <alternativeName>
        <fullName evidence="9 11">Flavin transferase</fullName>
    </alternativeName>
</protein>
<dbReference type="Pfam" id="PF02424">
    <property type="entry name" value="ApbE"/>
    <property type="match status" value="1"/>
</dbReference>
<evidence type="ECO:0000256" key="2">
    <source>
        <dbReference type="ARBA" id="ARBA00011955"/>
    </source>
</evidence>
<evidence type="ECO:0000313" key="12">
    <source>
        <dbReference type="EMBL" id="WAW14013.1"/>
    </source>
</evidence>
<dbReference type="SUPFAM" id="SSF143631">
    <property type="entry name" value="ApbE-like"/>
    <property type="match status" value="1"/>
</dbReference>
<evidence type="ECO:0000313" key="13">
    <source>
        <dbReference type="Proteomes" id="UP001164187"/>
    </source>
</evidence>
<comment type="catalytic activity">
    <reaction evidence="10 11">
        <text>L-threonyl-[protein] + FAD = FMN-L-threonyl-[protein] + AMP + H(+)</text>
        <dbReference type="Rhea" id="RHEA:36847"/>
        <dbReference type="Rhea" id="RHEA-COMP:11060"/>
        <dbReference type="Rhea" id="RHEA-COMP:11061"/>
        <dbReference type="ChEBI" id="CHEBI:15378"/>
        <dbReference type="ChEBI" id="CHEBI:30013"/>
        <dbReference type="ChEBI" id="CHEBI:57692"/>
        <dbReference type="ChEBI" id="CHEBI:74257"/>
        <dbReference type="ChEBI" id="CHEBI:456215"/>
        <dbReference type="EC" id="2.7.1.180"/>
    </reaction>
</comment>
<proteinExistence type="inferred from homology"/>
<dbReference type="PANTHER" id="PTHR30040">
    <property type="entry name" value="THIAMINE BIOSYNTHESIS LIPOPROTEIN APBE"/>
    <property type="match status" value="1"/>
</dbReference>
<organism evidence="12 13">
    <name type="scientific">Peptostreptococcus equinus</name>
    <dbReference type="NCBI Taxonomy" id="3003601"/>
    <lineage>
        <taxon>Bacteria</taxon>
        <taxon>Bacillati</taxon>
        <taxon>Bacillota</taxon>
        <taxon>Clostridia</taxon>
        <taxon>Peptostreptococcales</taxon>
        <taxon>Peptostreptococcaceae</taxon>
        <taxon>Peptostreptococcus</taxon>
    </lineage>
</organism>
<keyword evidence="4 11" id="KW-0285">Flavoprotein</keyword>
<dbReference type="EMBL" id="CP114052">
    <property type="protein sequence ID" value="WAW14013.1"/>
    <property type="molecule type" value="Genomic_DNA"/>
</dbReference>
<keyword evidence="8 11" id="KW-0460">Magnesium</keyword>
<keyword evidence="13" id="KW-1185">Reference proteome</keyword>
<comment type="cofactor">
    <cofactor evidence="1">
        <name>Mg(2+)</name>
        <dbReference type="ChEBI" id="CHEBI:18420"/>
    </cofactor>
</comment>
<dbReference type="InterPro" id="IPR003374">
    <property type="entry name" value="ApbE-like_sf"/>
</dbReference>
<dbReference type="Proteomes" id="UP001164187">
    <property type="component" value="Chromosome"/>
</dbReference>
<keyword evidence="6 11" id="KW-0479">Metal-binding</keyword>
<evidence type="ECO:0000256" key="7">
    <source>
        <dbReference type="ARBA" id="ARBA00022827"/>
    </source>
</evidence>